<evidence type="ECO:0000256" key="5">
    <source>
        <dbReference type="ARBA" id="ARBA00022840"/>
    </source>
</evidence>
<keyword evidence="5 6" id="KW-0067">ATP-binding</keyword>
<keyword evidence="2" id="KW-0808">Transferase</keyword>
<dbReference type="AlphaFoldDB" id="A0AAW1QSQ9"/>
<keyword evidence="3 6" id="KW-0547">Nucleotide-binding</keyword>
<dbReference type="SUPFAM" id="SSF56112">
    <property type="entry name" value="Protein kinase-like (PK-like)"/>
    <property type="match status" value="1"/>
</dbReference>
<dbReference type="InterPro" id="IPR011009">
    <property type="entry name" value="Kinase-like_dom_sf"/>
</dbReference>
<evidence type="ECO:0000256" key="3">
    <source>
        <dbReference type="ARBA" id="ARBA00022741"/>
    </source>
</evidence>
<feature type="region of interest" description="Disordered" evidence="7">
    <location>
        <begin position="568"/>
        <end position="594"/>
    </location>
</feature>
<dbReference type="SMART" id="SM00220">
    <property type="entry name" value="S_TKc"/>
    <property type="match status" value="1"/>
</dbReference>
<dbReference type="GO" id="GO:0005524">
    <property type="term" value="F:ATP binding"/>
    <property type="evidence" value="ECO:0007669"/>
    <property type="project" value="UniProtKB-UniRule"/>
</dbReference>
<dbReference type="InterPro" id="IPR050205">
    <property type="entry name" value="CDPK_Ser/Thr_kinases"/>
</dbReference>
<dbReference type="PROSITE" id="PS50011">
    <property type="entry name" value="PROTEIN_KINASE_DOM"/>
    <property type="match status" value="1"/>
</dbReference>
<dbReference type="Gene3D" id="3.30.200.20">
    <property type="entry name" value="Phosphorylase Kinase, domain 1"/>
    <property type="match status" value="1"/>
</dbReference>
<protein>
    <recommendedName>
        <fullName evidence="8">Protein kinase domain-containing protein</fullName>
    </recommendedName>
</protein>
<feature type="binding site" evidence="6">
    <location>
        <position position="57"/>
    </location>
    <ligand>
        <name>ATP</name>
        <dbReference type="ChEBI" id="CHEBI:30616"/>
    </ligand>
</feature>
<feature type="domain" description="Protein kinase" evidence="8">
    <location>
        <begin position="27"/>
        <end position="299"/>
    </location>
</feature>
<evidence type="ECO:0000313" key="10">
    <source>
        <dbReference type="Proteomes" id="UP001489004"/>
    </source>
</evidence>
<feature type="compositionally biased region" description="Gly residues" evidence="7">
    <location>
        <begin position="531"/>
        <end position="548"/>
    </location>
</feature>
<feature type="compositionally biased region" description="Polar residues" evidence="7">
    <location>
        <begin position="486"/>
        <end position="496"/>
    </location>
</feature>
<dbReference type="PROSITE" id="PS00107">
    <property type="entry name" value="PROTEIN_KINASE_ATP"/>
    <property type="match status" value="1"/>
</dbReference>
<accession>A0AAW1QSQ9</accession>
<evidence type="ECO:0000256" key="6">
    <source>
        <dbReference type="PROSITE-ProRule" id="PRU10141"/>
    </source>
</evidence>
<feature type="region of interest" description="Disordered" evidence="7">
    <location>
        <begin position="510"/>
        <end position="550"/>
    </location>
</feature>
<dbReference type="GO" id="GO:0004674">
    <property type="term" value="F:protein serine/threonine kinase activity"/>
    <property type="evidence" value="ECO:0007669"/>
    <property type="project" value="UniProtKB-KW"/>
</dbReference>
<dbReference type="PANTHER" id="PTHR24349">
    <property type="entry name" value="SERINE/THREONINE-PROTEIN KINASE"/>
    <property type="match status" value="1"/>
</dbReference>
<evidence type="ECO:0000259" key="8">
    <source>
        <dbReference type="PROSITE" id="PS50011"/>
    </source>
</evidence>
<feature type="region of interest" description="Disordered" evidence="7">
    <location>
        <begin position="664"/>
        <end position="728"/>
    </location>
</feature>
<feature type="compositionally biased region" description="Polar residues" evidence="7">
    <location>
        <begin position="675"/>
        <end position="685"/>
    </location>
</feature>
<proteinExistence type="predicted"/>
<evidence type="ECO:0000256" key="1">
    <source>
        <dbReference type="ARBA" id="ARBA00022527"/>
    </source>
</evidence>
<evidence type="ECO:0000256" key="7">
    <source>
        <dbReference type="SAM" id="MobiDB-lite"/>
    </source>
</evidence>
<keyword evidence="1" id="KW-0723">Serine/threonine-protein kinase</keyword>
<feature type="region of interest" description="Disordered" evidence="7">
    <location>
        <begin position="466"/>
        <end position="496"/>
    </location>
</feature>
<evidence type="ECO:0000256" key="2">
    <source>
        <dbReference type="ARBA" id="ARBA00022679"/>
    </source>
</evidence>
<evidence type="ECO:0000256" key="4">
    <source>
        <dbReference type="ARBA" id="ARBA00022777"/>
    </source>
</evidence>
<dbReference type="InterPro" id="IPR008271">
    <property type="entry name" value="Ser/Thr_kinase_AS"/>
</dbReference>
<comment type="caution">
    <text evidence="9">The sequence shown here is derived from an EMBL/GenBank/DDBJ whole genome shotgun (WGS) entry which is preliminary data.</text>
</comment>
<keyword evidence="4" id="KW-0418">Kinase</keyword>
<gene>
    <name evidence="9" type="ORF">WJX72_011313</name>
</gene>
<dbReference type="InterPro" id="IPR000719">
    <property type="entry name" value="Prot_kinase_dom"/>
</dbReference>
<keyword evidence="10" id="KW-1185">Reference proteome</keyword>
<dbReference type="EMBL" id="JALJOR010000002">
    <property type="protein sequence ID" value="KAK9824560.1"/>
    <property type="molecule type" value="Genomic_DNA"/>
</dbReference>
<dbReference type="Pfam" id="PF00069">
    <property type="entry name" value="Pkinase"/>
    <property type="match status" value="1"/>
</dbReference>
<evidence type="ECO:0000313" key="9">
    <source>
        <dbReference type="EMBL" id="KAK9824560.1"/>
    </source>
</evidence>
<dbReference type="Gene3D" id="1.10.510.10">
    <property type="entry name" value="Transferase(Phosphotransferase) domain 1"/>
    <property type="match status" value="1"/>
</dbReference>
<name>A0AAW1QSQ9_9CHLO</name>
<sequence>MGCCTCTGDLTQAGWLQWSDHPIRNEYQVVMDLGEGAFSQVVLAKHKTVPNKYAALKVVYLQNPDLDEDHKAVLRREAEYLTMLDNPHIVEAYDVVENEKQLVIVMEYLRGGQLFDHLHRVAGETYSEQQAALIFAQMADALACLHDYGIMHRDIKGENVVFAADPLKMAADPTAVPVVKIIDLGMAAIYNHEEPIYGALGSPGFIAPDIIQDGQHTLAMDLFALGVLLFIMLVGRKPYNLKECGDLTYASIKLEDAPGLQDPRWKGLSDAARDLVLGMLDYDPKKRLTAKQVLAHEWVVTKGGVEPRPLDANVARGAANVASVRRLRNMVHGVVALQRIERLSGQPVEARKEYLKRQRAQMQASQRTQGYRGDISGRGISRLESMALKVNAKAASKLHDAGKTADPHRDISVHFRPYRDRGGASMHGSDASVSGRGRNFRGLKASSTAVNISDLVLDYSVHKGSVRGGAMHRSTSVPEVNPGLARTSQGPQRGQLLRSMSSSVRNILGRTDASKHGSSSGEDRSTRNGSVRGGAGGSWRGGGNGSLRGGNLMNRLSRWASGEAPPLPLQQALLNDSPGKENMPVMGNSEESGAKRTRELGSGHHMHGAEVSAVARVHSGRVHKLKPLQLEEPAKLVPLDEGDNVSDVSASDDEDMTMRMWPRKSMEAQRARSLGSRSKSNGQTVDRQEIRGALHPVEWPAAEPGGQHPHATADATTATPVAQEGQRV</sequence>
<dbReference type="Proteomes" id="UP001489004">
    <property type="component" value="Unassembled WGS sequence"/>
</dbReference>
<dbReference type="PROSITE" id="PS00108">
    <property type="entry name" value="PROTEIN_KINASE_ST"/>
    <property type="match status" value="1"/>
</dbReference>
<organism evidence="9 10">
    <name type="scientific">[Myrmecia] bisecta</name>
    <dbReference type="NCBI Taxonomy" id="41462"/>
    <lineage>
        <taxon>Eukaryota</taxon>
        <taxon>Viridiplantae</taxon>
        <taxon>Chlorophyta</taxon>
        <taxon>core chlorophytes</taxon>
        <taxon>Trebouxiophyceae</taxon>
        <taxon>Trebouxiales</taxon>
        <taxon>Trebouxiaceae</taxon>
        <taxon>Myrmecia</taxon>
    </lineage>
</organism>
<reference evidence="9 10" key="1">
    <citation type="journal article" date="2024" name="Nat. Commun.">
        <title>Phylogenomics reveals the evolutionary origins of lichenization in chlorophyte algae.</title>
        <authorList>
            <person name="Puginier C."/>
            <person name="Libourel C."/>
            <person name="Otte J."/>
            <person name="Skaloud P."/>
            <person name="Haon M."/>
            <person name="Grisel S."/>
            <person name="Petersen M."/>
            <person name="Berrin J.G."/>
            <person name="Delaux P.M."/>
            <person name="Dal Grande F."/>
            <person name="Keller J."/>
        </authorList>
    </citation>
    <scope>NUCLEOTIDE SEQUENCE [LARGE SCALE GENOMIC DNA]</scope>
    <source>
        <strain evidence="9 10">SAG 2043</strain>
    </source>
</reference>
<dbReference type="InterPro" id="IPR017441">
    <property type="entry name" value="Protein_kinase_ATP_BS"/>
</dbReference>